<evidence type="ECO:0000256" key="7">
    <source>
        <dbReference type="ARBA" id="ARBA00050647"/>
    </source>
</evidence>
<comment type="catalytic activity">
    <reaction evidence="7">
        <text>UMP + H2O = D-ribose 5-phosphate + uracil</text>
        <dbReference type="Rhea" id="RHEA:52704"/>
        <dbReference type="ChEBI" id="CHEBI:15377"/>
        <dbReference type="ChEBI" id="CHEBI:17568"/>
        <dbReference type="ChEBI" id="CHEBI:57865"/>
        <dbReference type="ChEBI" id="CHEBI:78346"/>
    </reaction>
</comment>
<dbReference type="InterPro" id="IPR052341">
    <property type="entry name" value="LOG_family_nucleotidases"/>
</dbReference>
<evidence type="ECO:0000313" key="22">
    <source>
        <dbReference type="Proteomes" id="UP000515591"/>
    </source>
</evidence>
<keyword evidence="4" id="KW-0378">Hydrolase</keyword>
<proteinExistence type="inferred from homology"/>
<evidence type="ECO:0000256" key="15">
    <source>
        <dbReference type="ARBA" id="ARBA00082430"/>
    </source>
</evidence>
<organism evidence="21 22">
    <name type="scientific">Metapseudomonas otitidis</name>
    <dbReference type="NCBI Taxonomy" id="319939"/>
    <lineage>
        <taxon>Bacteria</taxon>
        <taxon>Pseudomonadati</taxon>
        <taxon>Pseudomonadota</taxon>
        <taxon>Gammaproteobacteria</taxon>
        <taxon>Pseudomonadales</taxon>
        <taxon>Pseudomonadaceae</taxon>
        <taxon>Metapseudomonas</taxon>
    </lineage>
</organism>
<dbReference type="InterPro" id="IPR027820">
    <property type="entry name" value="PpnN_N"/>
</dbReference>
<dbReference type="Gene3D" id="3.30.1850.10">
    <property type="entry name" value="MoCo carrier protein-like"/>
    <property type="match status" value="1"/>
</dbReference>
<comment type="catalytic activity">
    <reaction evidence="1">
        <text>AMP + H2O = D-ribose 5-phosphate + adenine</text>
        <dbReference type="Rhea" id="RHEA:20129"/>
        <dbReference type="ChEBI" id="CHEBI:15377"/>
        <dbReference type="ChEBI" id="CHEBI:16708"/>
        <dbReference type="ChEBI" id="CHEBI:78346"/>
        <dbReference type="ChEBI" id="CHEBI:456215"/>
        <dbReference type="EC" id="3.2.2.4"/>
    </reaction>
</comment>
<dbReference type="Pfam" id="PF03641">
    <property type="entry name" value="Lysine_decarbox"/>
    <property type="match status" value="1"/>
</dbReference>
<dbReference type="Gene3D" id="3.40.50.450">
    <property type="match status" value="1"/>
</dbReference>
<protein>
    <recommendedName>
        <fullName evidence="13">Pyrimidine/purine nucleotide 5'-monophosphate nucleosidase</fullName>
        <ecNumber evidence="12">3.2.2.10</ecNumber>
        <ecNumber evidence="3">3.2.2.4</ecNumber>
    </recommendedName>
    <alternativeName>
        <fullName evidence="5">AMP nucleosidase</fullName>
    </alternativeName>
    <alternativeName>
        <fullName evidence="16">CMP nucleosidase</fullName>
    </alternativeName>
    <alternativeName>
        <fullName evidence="15">GMP nucleosidase</fullName>
    </alternativeName>
    <alternativeName>
        <fullName evidence="17">IMP nucleosidase</fullName>
    </alternativeName>
    <alternativeName>
        <fullName evidence="18">UMP nucleosidase</fullName>
    </alternativeName>
    <alternativeName>
        <fullName evidence="14">dTMP nucleosidase</fullName>
    </alternativeName>
</protein>
<evidence type="ECO:0000256" key="8">
    <source>
        <dbReference type="ARBA" id="ARBA00051083"/>
    </source>
</evidence>
<dbReference type="AlphaFoldDB" id="A0A6S5RK65"/>
<dbReference type="InterPro" id="IPR021826">
    <property type="entry name" value="PpnN_C"/>
</dbReference>
<dbReference type="GO" id="GO:0047405">
    <property type="term" value="F:pyrimidine-5'-nucleotide nucleosidase activity"/>
    <property type="evidence" value="ECO:0007669"/>
    <property type="project" value="UniProtKB-EC"/>
</dbReference>
<dbReference type="SUPFAM" id="SSF102405">
    <property type="entry name" value="MCP/YpsA-like"/>
    <property type="match status" value="1"/>
</dbReference>
<comment type="catalytic activity">
    <reaction evidence="11">
        <text>a pyrimidine ribonucleoside 5'-phosphate + H2O = a pyrimidine nucleobase + D-ribose 5-phosphate</text>
        <dbReference type="Rhea" id="RHEA:13425"/>
        <dbReference type="ChEBI" id="CHEBI:15377"/>
        <dbReference type="ChEBI" id="CHEBI:26432"/>
        <dbReference type="ChEBI" id="CHEBI:78346"/>
        <dbReference type="ChEBI" id="CHEBI:138238"/>
        <dbReference type="EC" id="3.2.2.10"/>
    </reaction>
</comment>
<evidence type="ECO:0000259" key="20">
    <source>
        <dbReference type="Pfam" id="PF14793"/>
    </source>
</evidence>
<dbReference type="RefSeq" id="WP_182852549.1">
    <property type="nucleotide sequence ID" value="NZ_AP022213.1"/>
</dbReference>
<evidence type="ECO:0000256" key="13">
    <source>
        <dbReference type="ARBA" id="ARBA00073719"/>
    </source>
</evidence>
<dbReference type="InterPro" id="IPR049788">
    <property type="entry name" value="PpnN"/>
</dbReference>
<evidence type="ECO:0000256" key="9">
    <source>
        <dbReference type="ARBA" id="ARBA00052113"/>
    </source>
</evidence>
<gene>
    <name evidence="21" type="ORF">WP8S17C03_24800</name>
</gene>
<evidence type="ECO:0000256" key="11">
    <source>
        <dbReference type="ARBA" id="ARBA00052586"/>
    </source>
</evidence>
<evidence type="ECO:0000256" key="3">
    <source>
        <dbReference type="ARBA" id="ARBA00011985"/>
    </source>
</evidence>
<evidence type="ECO:0000256" key="5">
    <source>
        <dbReference type="ARBA" id="ARBA00031983"/>
    </source>
</evidence>
<dbReference type="EC" id="3.2.2.10" evidence="12"/>
<dbReference type="GO" id="GO:0008714">
    <property type="term" value="F:AMP nucleosidase activity"/>
    <property type="evidence" value="ECO:0007669"/>
    <property type="project" value="UniProtKB-EC"/>
</dbReference>
<dbReference type="NCBIfam" id="NF038390">
    <property type="entry name" value="Nsidase_PpnN"/>
    <property type="match status" value="1"/>
</dbReference>
<evidence type="ECO:0000313" key="21">
    <source>
        <dbReference type="EMBL" id="BBT16431.1"/>
    </source>
</evidence>
<dbReference type="FunFam" id="3.30.1850.10:FF:000001">
    <property type="entry name" value="LOG family protein YgdH"/>
    <property type="match status" value="1"/>
</dbReference>
<dbReference type="Proteomes" id="UP000515591">
    <property type="component" value="Chromosome"/>
</dbReference>
<dbReference type="Pfam" id="PF14793">
    <property type="entry name" value="DUF4478"/>
    <property type="match status" value="1"/>
</dbReference>
<reference evidence="21 22" key="1">
    <citation type="submission" date="2019-12" db="EMBL/GenBank/DDBJ databases">
        <title>complete genome sequences of Pseudomonas otitidis str. WP8-S17-CRE-03 isolated from wastewater treatment plant effluent.</title>
        <authorList>
            <person name="Sekizuka T."/>
            <person name="Itokawa K."/>
            <person name="Yatsu K."/>
            <person name="Inamine Y."/>
            <person name="Kuroda M."/>
        </authorList>
    </citation>
    <scope>NUCLEOTIDE SEQUENCE [LARGE SCALE GENOMIC DNA]</scope>
    <source>
        <strain evidence="21 22">WP8-S17-CRE-03</strain>
    </source>
</reference>
<dbReference type="FunFam" id="3.40.50.450:FF:000007">
    <property type="entry name" value="LOG family protein ygdH"/>
    <property type="match status" value="1"/>
</dbReference>
<evidence type="ECO:0000256" key="14">
    <source>
        <dbReference type="ARBA" id="ARBA00078101"/>
    </source>
</evidence>
<evidence type="ECO:0000256" key="6">
    <source>
        <dbReference type="ARBA" id="ARBA00050093"/>
    </source>
</evidence>
<evidence type="ECO:0000256" key="12">
    <source>
        <dbReference type="ARBA" id="ARBA00066754"/>
    </source>
</evidence>
<feature type="domain" description="Pyrimidine/purine nucleotide 5'-monophosphate nucleosidase N-terminal" evidence="20">
    <location>
        <begin position="10"/>
        <end position="116"/>
    </location>
</feature>
<dbReference type="GO" id="GO:0005829">
    <property type="term" value="C:cytosol"/>
    <property type="evidence" value="ECO:0007669"/>
    <property type="project" value="TreeGrafter"/>
</dbReference>
<comment type="catalytic activity">
    <reaction evidence="6">
        <text>dTMP + H2O = 2-deoxy-D-ribose 5-phosphate + thymine</text>
        <dbReference type="Rhea" id="RHEA:52712"/>
        <dbReference type="ChEBI" id="CHEBI:15377"/>
        <dbReference type="ChEBI" id="CHEBI:17821"/>
        <dbReference type="ChEBI" id="CHEBI:62877"/>
        <dbReference type="ChEBI" id="CHEBI:63528"/>
    </reaction>
</comment>
<dbReference type="Pfam" id="PF11892">
    <property type="entry name" value="PpnN_C"/>
    <property type="match status" value="1"/>
</dbReference>
<dbReference type="PANTHER" id="PTHR43393">
    <property type="entry name" value="CYTOKININ RIBOSIDE 5'-MONOPHOSPHATE PHOSPHORIBOHYDROLASE"/>
    <property type="match status" value="1"/>
</dbReference>
<evidence type="ECO:0000256" key="10">
    <source>
        <dbReference type="ARBA" id="ARBA00052189"/>
    </source>
</evidence>
<dbReference type="EC" id="3.2.2.4" evidence="3"/>
<name>A0A6S5RK65_9GAMM</name>
<comment type="catalytic activity">
    <reaction evidence="8">
        <text>GMP + H2O = guanine + D-ribose 5-phosphate</text>
        <dbReference type="Rhea" id="RHEA:52708"/>
        <dbReference type="ChEBI" id="CHEBI:15377"/>
        <dbReference type="ChEBI" id="CHEBI:16235"/>
        <dbReference type="ChEBI" id="CHEBI:58115"/>
        <dbReference type="ChEBI" id="CHEBI:78346"/>
    </reaction>
</comment>
<dbReference type="EMBL" id="AP022213">
    <property type="protein sequence ID" value="BBT16431.1"/>
    <property type="molecule type" value="Genomic_DNA"/>
</dbReference>
<comment type="catalytic activity">
    <reaction evidence="9">
        <text>IMP + H2O = hypoxanthine + D-ribose 5-phosphate</text>
        <dbReference type="Rhea" id="RHEA:20469"/>
        <dbReference type="ChEBI" id="CHEBI:15377"/>
        <dbReference type="ChEBI" id="CHEBI:17368"/>
        <dbReference type="ChEBI" id="CHEBI:58053"/>
        <dbReference type="ChEBI" id="CHEBI:78346"/>
    </reaction>
</comment>
<dbReference type="PANTHER" id="PTHR43393:SF1">
    <property type="entry name" value="PYRIMIDINE_PURINE NUCLEOTIDE 5'-MONOPHOSPHATE NUCLEOSIDASE"/>
    <property type="match status" value="1"/>
</dbReference>
<evidence type="ECO:0000256" key="2">
    <source>
        <dbReference type="ARBA" id="ARBA00006763"/>
    </source>
</evidence>
<comment type="catalytic activity">
    <reaction evidence="10">
        <text>CMP + H2O = cytosine + D-ribose 5-phosphate</text>
        <dbReference type="Rhea" id="RHEA:30075"/>
        <dbReference type="ChEBI" id="CHEBI:15377"/>
        <dbReference type="ChEBI" id="CHEBI:16040"/>
        <dbReference type="ChEBI" id="CHEBI:60377"/>
        <dbReference type="ChEBI" id="CHEBI:78346"/>
        <dbReference type="EC" id="3.2.2.10"/>
    </reaction>
</comment>
<dbReference type="InterPro" id="IPR037153">
    <property type="entry name" value="PpnN-like_sf"/>
</dbReference>
<evidence type="ECO:0000256" key="17">
    <source>
        <dbReference type="ARBA" id="ARBA00083539"/>
    </source>
</evidence>
<dbReference type="InterPro" id="IPR031100">
    <property type="entry name" value="LOG_fam"/>
</dbReference>
<evidence type="ECO:0000256" key="4">
    <source>
        <dbReference type="ARBA" id="ARBA00022801"/>
    </source>
</evidence>
<comment type="similarity">
    <text evidence="2">Belongs to the LOG family.</text>
</comment>
<evidence type="ECO:0000256" key="16">
    <source>
        <dbReference type="ARBA" id="ARBA00082596"/>
    </source>
</evidence>
<evidence type="ECO:0000259" key="19">
    <source>
        <dbReference type="Pfam" id="PF11892"/>
    </source>
</evidence>
<accession>A0A6S5RK65</accession>
<feature type="domain" description="Pyrimidine/purine nucleotide 5'-monophosphate nucleosidase C-terminal" evidence="19">
    <location>
        <begin position="336"/>
        <end position="456"/>
    </location>
</feature>
<evidence type="ECO:0000256" key="1">
    <source>
        <dbReference type="ARBA" id="ARBA00000274"/>
    </source>
</evidence>
<sequence>MPQRHVINASVSPKGSLETLSQREVQQLSQAGSGSVYTLFRQCALAILNTGAHIDNAKTILDAYKDFEVRIHQQDRGVRLELLNAPADAFVDGEMIASTREMLFSALRDIVYAASELDSLRIDLESSQGITDYVFHLLRNARTLRPGVEPRIVVCWGGHSISTEEYKYTKRVGHELGLRNLDICTGCGPGVMKGPMKGATIGHAKQRVVGGRYLGLTEPGIIAAEAPNPIVNELVILPDIEKRLEAFVRVGHGIIIFPGGVGTAEEFLYLLGILMHPDNRELPFPVVLTGPKSAAAYLEQLHAFVGATLGAEAQARYRIIINDPAEVARTLSAGLKEVKQFRRERNDAFHFNWLLKIDERYQHPFDPTHANMAALDLSRDLPPHELAANLRRAFSGIVAGNVKATGIRLIEEHGPYEIHGDPAIMDPLDRLLQAFVEQHRMKLPGGAAYEPCYRVVPRHA</sequence>
<evidence type="ECO:0000256" key="18">
    <source>
        <dbReference type="ARBA" id="ARBA00083890"/>
    </source>
</evidence>